<organism evidence="7 8">
    <name type="scientific">Stephania japonica</name>
    <dbReference type="NCBI Taxonomy" id="461633"/>
    <lineage>
        <taxon>Eukaryota</taxon>
        <taxon>Viridiplantae</taxon>
        <taxon>Streptophyta</taxon>
        <taxon>Embryophyta</taxon>
        <taxon>Tracheophyta</taxon>
        <taxon>Spermatophyta</taxon>
        <taxon>Magnoliopsida</taxon>
        <taxon>Ranunculales</taxon>
        <taxon>Menispermaceae</taxon>
        <taxon>Menispermoideae</taxon>
        <taxon>Cissampelideae</taxon>
        <taxon>Stephania</taxon>
    </lineage>
</organism>
<feature type="transmembrane region" description="Helical" evidence="6">
    <location>
        <begin position="472"/>
        <end position="493"/>
    </location>
</feature>
<feature type="transmembrane region" description="Helical" evidence="6">
    <location>
        <begin position="62"/>
        <end position="82"/>
    </location>
</feature>
<comment type="similarity">
    <text evidence="2">Belongs to the major facilitator superfamily. Proton-dependent oligopeptide transporter (POT/PTR) (TC 2.A.17) family.</text>
</comment>
<feature type="transmembrane region" description="Helical" evidence="6">
    <location>
        <begin position="313"/>
        <end position="336"/>
    </location>
</feature>
<dbReference type="GO" id="GO:0022857">
    <property type="term" value="F:transmembrane transporter activity"/>
    <property type="evidence" value="ECO:0007669"/>
    <property type="project" value="InterPro"/>
</dbReference>
<evidence type="ECO:0000256" key="2">
    <source>
        <dbReference type="ARBA" id="ARBA00005982"/>
    </source>
</evidence>
<sequence length="529" mass="59081">MPIGIAILVDTLFGNYWILFLSSWSYSIGLGLLSMSTPPVLCKATGTCNSYKQECVGHVQKVLLYTSLPLIAIGVGGHTVSLNAFIDEQEEPNDSVLPIYKYVGYAAIIIVPLVSVIALPYIKPWSIRFGIPAICTLVATVAFMSKSGKYNCGKPKGSPYTRIFRVFVASARKMRLPIHKSKLYWGQDQDSMSRPQHSRLFRCLDKAALISSTEFLEEEKKNRWKLCKVAEVDETTTALRLIPMSMPFIVVGLVTSIANTYFVEQANHMNHKVGKLKVPLPILLWFYETAKSCATYLYNQTEKKKACGSTRKYIPVIGFGAGMLFSILCCITAALVQKRRIGVIKDHGLVDKPDETIPMTMFWLLPQFLFLGTLDGLAHRSVLCFFHDQIPRSWNQSSESAEGSLTNRNNKTEVDREGYLPLRNHMVIFSNGVFGAGKICAVLFVYLVGHISKRGGKPGWFKDTLNKSRLDNYYWVLSVLSSVGLLLFIALAARYSYGQPAEPEEKQAEEENDNADDCCKEILCCSCAC</sequence>
<gene>
    <name evidence="7" type="ORF">Sjap_001028</name>
</gene>
<feature type="transmembrane region" description="Helical" evidence="6">
    <location>
        <begin position="129"/>
        <end position="145"/>
    </location>
</feature>
<evidence type="ECO:0000256" key="1">
    <source>
        <dbReference type="ARBA" id="ARBA00004141"/>
    </source>
</evidence>
<reference evidence="7 8" key="1">
    <citation type="submission" date="2024-01" db="EMBL/GenBank/DDBJ databases">
        <title>Genome assemblies of Stephania.</title>
        <authorList>
            <person name="Yang L."/>
        </authorList>
    </citation>
    <scope>NUCLEOTIDE SEQUENCE [LARGE SCALE GENOMIC DNA]</scope>
    <source>
        <strain evidence="7">QJT</strain>
        <tissue evidence="7">Leaf</tissue>
    </source>
</reference>
<keyword evidence="5 6" id="KW-0472">Membrane</keyword>
<feature type="transmembrane region" description="Helical" evidence="6">
    <location>
        <begin position="16"/>
        <end position="41"/>
    </location>
</feature>
<keyword evidence="8" id="KW-1185">Reference proteome</keyword>
<keyword evidence="3 6" id="KW-0812">Transmembrane</keyword>
<feature type="transmembrane region" description="Helical" evidence="6">
    <location>
        <begin position="102"/>
        <end position="122"/>
    </location>
</feature>
<evidence type="ECO:0000256" key="4">
    <source>
        <dbReference type="ARBA" id="ARBA00022989"/>
    </source>
</evidence>
<dbReference type="Gene3D" id="1.20.1250.20">
    <property type="entry name" value="MFS general substrate transporter like domains"/>
    <property type="match status" value="1"/>
</dbReference>
<dbReference type="Pfam" id="PF00854">
    <property type="entry name" value="PTR2"/>
    <property type="match status" value="1"/>
</dbReference>
<evidence type="ECO:0000256" key="6">
    <source>
        <dbReference type="SAM" id="Phobius"/>
    </source>
</evidence>
<feature type="transmembrane region" description="Helical" evidence="6">
    <location>
        <begin position="356"/>
        <end position="374"/>
    </location>
</feature>
<dbReference type="PANTHER" id="PTHR11654">
    <property type="entry name" value="OLIGOPEPTIDE TRANSPORTER-RELATED"/>
    <property type="match status" value="1"/>
</dbReference>
<evidence type="ECO:0000313" key="8">
    <source>
        <dbReference type="Proteomes" id="UP001417504"/>
    </source>
</evidence>
<feature type="transmembrane region" description="Helical" evidence="6">
    <location>
        <begin position="241"/>
        <end position="262"/>
    </location>
</feature>
<dbReference type="GO" id="GO:0016020">
    <property type="term" value="C:membrane"/>
    <property type="evidence" value="ECO:0007669"/>
    <property type="project" value="UniProtKB-SubCell"/>
</dbReference>
<keyword evidence="4 6" id="KW-1133">Transmembrane helix</keyword>
<protein>
    <submittedName>
        <fullName evidence="7">Uncharacterized protein</fullName>
    </submittedName>
</protein>
<comment type="subcellular location">
    <subcellularLocation>
        <location evidence="1">Membrane</location>
        <topology evidence="1">Multi-pass membrane protein</topology>
    </subcellularLocation>
</comment>
<dbReference type="EMBL" id="JBBNAE010000001">
    <property type="protein sequence ID" value="KAK9153548.1"/>
    <property type="molecule type" value="Genomic_DNA"/>
</dbReference>
<dbReference type="Proteomes" id="UP001417504">
    <property type="component" value="Unassembled WGS sequence"/>
</dbReference>
<dbReference type="AlphaFoldDB" id="A0AAP0PR28"/>
<evidence type="ECO:0000313" key="7">
    <source>
        <dbReference type="EMBL" id="KAK9153548.1"/>
    </source>
</evidence>
<dbReference type="InterPro" id="IPR036259">
    <property type="entry name" value="MFS_trans_sf"/>
</dbReference>
<feature type="transmembrane region" description="Helical" evidence="6">
    <location>
        <begin position="426"/>
        <end position="452"/>
    </location>
</feature>
<evidence type="ECO:0000256" key="3">
    <source>
        <dbReference type="ARBA" id="ARBA00022692"/>
    </source>
</evidence>
<evidence type="ECO:0000256" key="5">
    <source>
        <dbReference type="ARBA" id="ARBA00023136"/>
    </source>
</evidence>
<dbReference type="InterPro" id="IPR000109">
    <property type="entry name" value="POT_fam"/>
</dbReference>
<accession>A0AAP0PR28</accession>
<proteinExistence type="inferred from homology"/>
<comment type="caution">
    <text evidence="7">The sequence shown here is derived from an EMBL/GenBank/DDBJ whole genome shotgun (WGS) entry which is preliminary data.</text>
</comment>
<name>A0AAP0PR28_9MAGN</name>